<evidence type="ECO:0000256" key="2">
    <source>
        <dbReference type="ARBA" id="ARBA00022884"/>
    </source>
</evidence>
<dbReference type="EMBL" id="SDGY01000001">
    <property type="protein sequence ID" value="TYC47230.1"/>
    <property type="molecule type" value="Genomic_DNA"/>
</dbReference>
<dbReference type="OrthoDB" id="9805455at2"/>
<reference evidence="5 6" key="1">
    <citation type="submission" date="2019-01" db="EMBL/GenBank/DDBJ databases">
        <title>Leuconostoc litchii sp. nov., a novel lactic acid bacterium isolated from lychee.</title>
        <authorList>
            <person name="Wang L.-T."/>
        </authorList>
    </citation>
    <scope>NUCLEOTIDE SEQUENCE [LARGE SCALE GENOMIC DNA]</scope>
    <source>
        <strain evidence="5 6">MB7</strain>
    </source>
</reference>
<dbReference type="Pfam" id="PF01588">
    <property type="entry name" value="tRNA_bind"/>
    <property type="match status" value="1"/>
</dbReference>
<dbReference type="GO" id="GO:0000049">
    <property type="term" value="F:tRNA binding"/>
    <property type="evidence" value="ECO:0007669"/>
    <property type="project" value="UniProtKB-UniRule"/>
</dbReference>
<dbReference type="Pfam" id="PF14794">
    <property type="entry name" value="DUF4479"/>
    <property type="match status" value="1"/>
</dbReference>
<keyword evidence="6" id="KW-1185">Reference proteome</keyword>
<keyword evidence="2 3" id="KW-0694">RNA-binding</keyword>
<proteinExistence type="predicted"/>
<dbReference type="Gene3D" id="3.30.1940.10">
    <property type="entry name" value="YtpR-like"/>
    <property type="match status" value="1"/>
</dbReference>
<evidence type="ECO:0000259" key="4">
    <source>
        <dbReference type="PROSITE" id="PS50886"/>
    </source>
</evidence>
<sequence>MITSYNPKSCGDILIVTLAPNAEKQNVSTSGNVTRISDANTNQTTGFNISKIGTQLGIIEKKGQLFLDEKQIAIVNDVIHSAGFNEKLSVSPSKLVVGRVESMTGHPDSDHLHVTQTNVGDSQTLQIVSGSPNMRAGIKVVVAQPGTMMPSGALIWDGALRGVSSSGMIVSGRELHLPEAPEKPGALVLPDNFGEVGDVFDFTKAATLYTEKLVDINY</sequence>
<dbReference type="CDD" id="cd02796">
    <property type="entry name" value="tRNA_bind_bactPheRS"/>
    <property type="match status" value="1"/>
</dbReference>
<dbReference type="PROSITE" id="PS50886">
    <property type="entry name" value="TRBD"/>
    <property type="match status" value="1"/>
</dbReference>
<comment type="caution">
    <text evidence="5">The sequence shown here is derived from an EMBL/GenBank/DDBJ whole genome shotgun (WGS) entry which is preliminary data.</text>
</comment>
<evidence type="ECO:0000256" key="1">
    <source>
        <dbReference type="ARBA" id="ARBA00022555"/>
    </source>
</evidence>
<keyword evidence="1 3" id="KW-0820">tRNA-binding</keyword>
<protein>
    <submittedName>
        <fullName evidence="5">DUF4479 domain-containing protein</fullName>
    </submittedName>
</protein>
<dbReference type="InterPro" id="IPR012340">
    <property type="entry name" value="NA-bd_OB-fold"/>
</dbReference>
<evidence type="ECO:0000256" key="3">
    <source>
        <dbReference type="PROSITE-ProRule" id="PRU00209"/>
    </source>
</evidence>
<gene>
    <name evidence="5" type="ORF">ESZ47_03585</name>
</gene>
<feature type="domain" description="TRNA-binding" evidence="4">
    <location>
        <begin position="89"/>
        <end position="201"/>
    </location>
</feature>
<dbReference type="InterPro" id="IPR027855">
    <property type="entry name" value="DUF4479"/>
</dbReference>
<dbReference type="InterPro" id="IPR037154">
    <property type="entry name" value="YtpR-like_sf"/>
</dbReference>
<dbReference type="InterPro" id="IPR033714">
    <property type="entry name" value="tRNA_bind_bactPheRS"/>
</dbReference>
<dbReference type="NCBIfam" id="NF045760">
    <property type="entry name" value="YtpR"/>
    <property type="match status" value="1"/>
</dbReference>
<dbReference type="AlphaFoldDB" id="A0A6P2CMS1"/>
<dbReference type="SUPFAM" id="SSF50249">
    <property type="entry name" value="Nucleic acid-binding proteins"/>
    <property type="match status" value="1"/>
</dbReference>
<evidence type="ECO:0000313" key="5">
    <source>
        <dbReference type="EMBL" id="TYC47230.1"/>
    </source>
</evidence>
<name>A0A6P2CMS1_9LACO</name>
<accession>A0A6P2CMS1</accession>
<dbReference type="InterPro" id="IPR002547">
    <property type="entry name" value="tRNA-bd_dom"/>
</dbReference>
<dbReference type="Proteomes" id="UP000442244">
    <property type="component" value="Unassembled WGS sequence"/>
</dbReference>
<dbReference type="RefSeq" id="WP_148604818.1">
    <property type="nucleotide sequence ID" value="NZ_SDGY01000001.1"/>
</dbReference>
<evidence type="ECO:0000313" key="6">
    <source>
        <dbReference type="Proteomes" id="UP000442244"/>
    </source>
</evidence>
<dbReference type="Gene3D" id="2.40.50.140">
    <property type="entry name" value="Nucleic acid-binding proteins"/>
    <property type="match status" value="1"/>
</dbReference>
<organism evidence="5 6">
    <name type="scientific">Leuconostoc litchii</name>
    <dbReference type="NCBI Taxonomy" id="1981069"/>
    <lineage>
        <taxon>Bacteria</taxon>
        <taxon>Bacillati</taxon>
        <taxon>Bacillota</taxon>
        <taxon>Bacilli</taxon>
        <taxon>Lactobacillales</taxon>
        <taxon>Lactobacillaceae</taxon>
        <taxon>Leuconostoc</taxon>
    </lineage>
</organism>